<evidence type="ECO:0000313" key="1">
    <source>
        <dbReference type="EMBL" id="NEY70426.1"/>
    </source>
</evidence>
<sequence length="78" mass="9129">MSKLQGIIQRLTSLTDSQDHGDPAQRFFEVDGERRCSVTFFPKTETFEIEVYQQGEKPKKYQFDNIDMAAIEIFDLIH</sequence>
<dbReference type="EMBL" id="JAAIWM010000001">
    <property type="protein sequence ID" value="NEY70426.1"/>
    <property type="molecule type" value="Genomic_DNA"/>
</dbReference>
<keyword evidence="2" id="KW-1185">Reference proteome</keyword>
<dbReference type="AlphaFoldDB" id="A0A6M0Q2B4"/>
<evidence type="ECO:0000313" key="2">
    <source>
        <dbReference type="Proteomes" id="UP000481043"/>
    </source>
</evidence>
<accession>A0A6M0Q2B4</accession>
<name>A0A6M0Q2B4_9BACI</name>
<dbReference type="PIRSF" id="PIRSF037356">
    <property type="entry name" value="DUF1797"/>
    <property type="match status" value="1"/>
</dbReference>
<dbReference type="Pfam" id="PF08796">
    <property type="entry name" value="DUF1797"/>
    <property type="match status" value="1"/>
</dbReference>
<reference evidence="1 2" key="1">
    <citation type="submission" date="2020-02" db="EMBL/GenBank/DDBJ databases">
        <title>Bacillus aquiflavi sp. nov., isolated from yellow water of strong flavor Chinese baijiu in Yibin region of China.</title>
        <authorList>
            <person name="Xie J."/>
        </authorList>
    </citation>
    <scope>NUCLEOTIDE SEQUENCE [LARGE SCALE GENOMIC DNA]</scope>
    <source>
        <strain evidence="1 2">SA4</strain>
    </source>
</reference>
<gene>
    <name evidence="1" type="ORF">G4D63_01605</name>
</gene>
<dbReference type="SUPFAM" id="SSF143567">
    <property type="entry name" value="YkuJ-like"/>
    <property type="match status" value="1"/>
</dbReference>
<dbReference type="InterPro" id="IPR038073">
    <property type="entry name" value="YkuJ-like_sf"/>
</dbReference>
<dbReference type="InterPro" id="IPR014904">
    <property type="entry name" value="YkuJ-like"/>
</dbReference>
<dbReference type="Proteomes" id="UP000481043">
    <property type="component" value="Unassembled WGS sequence"/>
</dbReference>
<dbReference type="Gene3D" id="3.30.720.20">
    <property type="entry name" value="Protein of unknown function DUF1797"/>
    <property type="match status" value="1"/>
</dbReference>
<comment type="caution">
    <text evidence="1">The sequence shown here is derived from an EMBL/GenBank/DDBJ whole genome shotgun (WGS) entry which is preliminary data.</text>
</comment>
<proteinExistence type="predicted"/>
<dbReference type="RefSeq" id="WP_163177019.1">
    <property type="nucleotide sequence ID" value="NZ_JAAIWM010000001.1"/>
</dbReference>
<organism evidence="1 2">
    <name type="scientific">Bacillus mesophilus</name>
    <dbReference type="NCBI Taxonomy" id="1808955"/>
    <lineage>
        <taxon>Bacteria</taxon>
        <taxon>Bacillati</taxon>
        <taxon>Bacillota</taxon>
        <taxon>Bacilli</taxon>
        <taxon>Bacillales</taxon>
        <taxon>Bacillaceae</taxon>
        <taxon>Bacillus</taxon>
    </lineage>
</organism>
<protein>
    <submittedName>
        <fullName evidence="1">YkuJ family protein</fullName>
    </submittedName>
</protein>